<keyword evidence="2" id="KW-1185">Reference proteome</keyword>
<dbReference type="OrthoDB" id="8877021at2"/>
<evidence type="ECO:0000313" key="1">
    <source>
        <dbReference type="EMBL" id="TMQ90310.1"/>
    </source>
</evidence>
<proteinExistence type="predicted"/>
<dbReference type="AlphaFoldDB" id="A0A5C4J220"/>
<accession>A0A5C4J220</accession>
<dbReference type="EMBL" id="VCKW01000304">
    <property type="protein sequence ID" value="TMQ90310.1"/>
    <property type="molecule type" value="Genomic_DNA"/>
</dbReference>
<gene>
    <name evidence="1" type="ORF">ETD83_36020</name>
</gene>
<organism evidence="1 2">
    <name type="scientific">Actinomadura soli</name>
    <dbReference type="NCBI Taxonomy" id="2508997"/>
    <lineage>
        <taxon>Bacteria</taxon>
        <taxon>Bacillati</taxon>
        <taxon>Actinomycetota</taxon>
        <taxon>Actinomycetes</taxon>
        <taxon>Streptosporangiales</taxon>
        <taxon>Thermomonosporaceae</taxon>
        <taxon>Actinomadura</taxon>
    </lineage>
</organism>
<dbReference type="Proteomes" id="UP000309174">
    <property type="component" value="Unassembled WGS sequence"/>
</dbReference>
<evidence type="ECO:0000313" key="2">
    <source>
        <dbReference type="Proteomes" id="UP000309174"/>
    </source>
</evidence>
<name>A0A5C4J220_9ACTN</name>
<protein>
    <submittedName>
        <fullName evidence="1">Uncharacterized protein</fullName>
    </submittedName>
</protein>
<reference evidence="1 2" key="1">
    <citation type="submission" date="2019-05" db="EMBL/GenBank/DDBJ databases">
        <title>Draft genome sequence of Actinomadura sp. 14C53.</title>
        <authorList>
            <person name="Saricaoglu S."/>
            <person name="Isik K."/>
        </authorList>
    </citation>
    <scope>NUCLEOTIDE SEQUENCE [LARGE SCALE GENOMIC DNA]</scope>
    <source>
        <strain evidence="1 2">14C53</strain>
    </source>
</reference>
<sequence length="85" mass="9154">MTSSDNIDHGINKDSPGVDDIIQFRFDLPLPAPPDGFEIKKAATPPLPPHIDFHGAQVQFTATASDLNMTANPDPSTNMLGIRLT</sequence>
<comment type="caution">
    <text evidence="1">The sequence shown here is derived from an EMBL/GenBank/DDBJ whole genome shotgun (WGS) entry which is preliminary data.</text>
</comment>
<dbReference type="RefSeq" id="WP_138649679.1">
    <property type="nucleotide sequence ID" value="NZ_VCKW01000304.1"/>
</dbReference>